<feature type="compositionally biased region" description="Polar residues" evidence="1">
    <location>
        <begin position="406"/>
        <end position="417"/>
    </location>
</feature>
<proteinExistence type="predicted"/>
<keyword evidence="4" id="KW-1185">Reference proteome</keyword>
<sequence length="417" mass="45233">MAGWFSQSSKSAQSVPPVAVPFEIACGCGNTITGERSASHQFIPCVQCGQKVFVLPANVYPPVATTKTLSKAQPVSSQNSGDDPELNEALMASTAGEAPIVKGAKAIGRKVKPPPVPITLPQDAAPPEPSAVEKLIASWGKRLHQLKSSWRIWHSIVSATALVLVLTGLVLWRQSAIASAKLRVDVATEAGIKALKEGNFPEANRQLTDAVTALNLLGIQTDTSRMVRQYAAEARAAANLVEIPFEEGLPDLRGPQFSRELKDSVRRNYAGKWLIFDSYAERDRSEPETNGWRFDLPLQVAGRKTIVLLNPDRMRSSFPSGDESQRMIVAGQIQEIEVPADRPELRIRLRGDTFSLWAHEEVLQTLGLDSIDPDLKKETAEILERQMAAMGFKSTGQTPPGADQAGENNSGKKASSP</sequence>
<dbReference type="AlphaFoldDB" id="A0A1C3E650"/>
<evidence type="ECO:0000256" key="2">
    <source>
        <dbReference type="SAM" id="Phobius"/>
    </source>
</evidence>
<reference evidence="3 4" key="1">
    <citation type="submission" date="2016-05" db="EMBL/GenBank/DDBJ databases">
        <title>Genomic and physiological characterization of Planctopirus sp. isolated from fresh water lake.</title>
        <authorList>
            <person name="Subhash Y."/>
            <person name="Ramana C."/>
        </authorList>
    </citation>
    <scope>NUCLEOTIDE SEQUENCE [LARGE SCALE GENOMIC DNA]</scope>
    <source>
        <strain evidence="3 4">JC280</strain>
    </source>
</reference>
<evidence type="ECO:0000256" key="1">
    <source>
        <dbReference type="SAM" id="MobiDB-lite"/>
    </source>
</evidence>
<organism evidence="3 4">
    <name type="scientific">Planctopirus hydrillae</name>
    <dbReference type="NCBI Taxonomy" id="1841610"/>
    <lineage>
        <taxon>Bacteria</taxon>
        <taxon>Pseudomonadati</taxon>
        <taxon>Planctomycetota</taxon>
        <taxon>Planctomycetia</taxon>
        <taxon>Planctomycetales</taxon>
        <taxon>Planctomycetaceae</taxon>
        <taxon>Planctopirus</taxon>
    </lineage>
</organism>
<keyword evidence="2" id="KW-0472">Membrane</keyword>
<evidence type="ECO:0000313" key="4">
    <source>
        <dbReference type="Proteomes" id="UP000094828"/>
    </source>
</evidence>
<evidence type="ECO:0000313" key="3">
    <source>
        <dbReference type="EMBL" id="ODA28629.1"/>
    </source>
</evidence>
<dbReference type="Proteomes" id="UP000094828">
    <property type="component" value="Unassembled WGS sequence"/>
</dbReference>
<protein>
    <submittedName>
        <fullName evidence="3">Uncharacterized protein</fullName>
    </submittedName>
</protein>
<gene>
    <name evidence="3" type="ORF">A6X21_13170</name>
</gene>
<feature type="region of interest" description="Disordered" evidence="1">
    <location>
        <begin position="387"/>
        <end position="417"/>
    </location>
</feature>
<comment type="caution">
    <text evidence="3">The sequence shown here is derived from an EMBL/GenBank/DDBJ whole genome shotgun (WGS) entry which is preliminary data.</text>
</comment>
<accession>A0A1C3E650</accession>
<name>A0A1C3E650_9PLAN</name>
<dbReference type="STRING" id="1841610.A6X21_13170"/>
<keyword evidence="2" id="KW-0812">Transmembrane</keyword>
<feature type="transmembrane region" description="Helical" evidence="2">
    <location>
        <begin position="152"/>
        <end position="172"/>
    </location>
</feature>
<dbReference type="OrthoDB" id="208967at2"/>
<dbReference type="RefSeq" id="WP_068852068.1">
    <property type="nucleotide sequence ID" value="NZ_LYDR01000152.1"/>
</dbReference>
<keyword evidence="2" id="KW-1133">Transmembrane helix</keyword>
<dbReference type="EMBL" id="LYDR01000152">
    <property type="protein sequence ID" value="ODA28629.1"/>
    <property type="molecule type" value="Genomic_DNA"/>
</dbReference>